<evidence type="ECO:0000313" key="4">
    <source>
        <dbReference type="Proteomes" id="UP000323012"/>
    </source>
</evidence>
<evidence type="ECO:0000313" key="2">
    <source>
        <dbReference type="EMBL" id="TYA39132.1"/>
    </source>
</evidence>
<gene>
    <name evidence="1" type="ORF">CQR80_07450</name>
    <name evidence="2" type="ORF">FXB79_04890</name>
</gene>
<comment type="caution">
    <text evidence="2">The sequence shown here is derived from an EMBL/GenBank/DDBJ whole genome shotgun (WGS) entry which is preliminary data.</text>
</comment>
<dbReference type="Proteomes" id="UP000323012">
    <property type="component" value="Unassembled WGS sequence"/>
</dbReference>
<protein>
    <submittedName>
        <fullName evidence="2">Uncharacterized protein</fullName>
    </submittedName>
</protein>
<organism evidence="2 4">
    <name type="scientific">Aggregatibacter actinomycetemcomitans</name>
    <name type="common">Actinobacillus actinomycetemcomitans</name>
    <name type="synonym">Haemophilus actinomycetemcomitans</name>
    <dbReference type="NCBI Taxonomy" id="714"/>
    <lineage>
        <taxon>Bacteria</taxon>
        <taxon>Pseudomonadati</taxon>
        <taxon>Pseudomonadota</taxon>
        <taxon>Gammaproteobacteria</taxon>
        <taxon>Pasteurellales</taxon>
        <taxon>Pasteurellaceae</taxon>
        <taxon>Aggregatibacter</taxon>
    </lineage>
</organism>
<sequence>MKIGKPIPHKNFRVYAPQKTQTALMNAQATIKISHCLQINSIRYIFSSFQELQHKIAVKFDKNRPQLKD</sequence>
<reference evidence="2 4" key="2">
    <citation type="submission" date="2019-08" db="EMBL/GenBank/DDBJ databases">
        <title>Whole genome sequencing of Aggregatibacter actinomycetemcomitans cultured from blood stream infections in Denmark reveals a novel phylogenetic lineage expressing serotype a membrane O polysaccharide.</title>
        <authorList>
            <person name="Nedergaard S."/>
            <person name="Kobel C.M."/>
            <person name="Nielsen M.B."/>
            <person name="Moeller R.T."/>
            <person name="Jensen A.B."/>
            <person name="Noerskov-Lauritsen N."/>
        </authorList>
    </citation>
    <scope>NUCLEOTIDE SEQUENCE [LARGE SCALE GENOMIC DNA]</scope>
    <source>
        <strain evidence="2 4">PN_563</strain>
    </source>
</reference>
<accession>A0AB74N6K7</accession>
<dbReference type="EMBL" id="VSED01000010">
    <property type="protein sequence ID" value="TYA39132.1"/>
    <property type="molecule type" value="Genomic_DNA"/>
</dbReference>
<dbReference type="Proteomes" id="UP000226080">
    <property type="component" value="Unassembled WGS sequence"/>
</dbReference>
<evidence type="ECO:0000313" key="3">
    <source>
        <dbReference type="Proteomes" id="UP000226080"/>
    </source>
</evidence>
<dbReference type="EMBL" id="PCGW01000013">
    <property type="protein sequence ID" value="PHO20293.1"/>
    <property type="molecule type" value="Genomic_DNA"/>
</dbReference>
<dbReference type="AlphaFoldDB" id="A0AB74N6K7"/>
<name>A0AB74N6K7_AGGAC</name>
<proteinExistence type="predicted"/>
<reference evidence="1 3" key="1">
    <citation type="submission" date="2017-10" db="EMBL/GenBank/DDBJ databases">
        <title>Draft genome sequences of Aggregatibacter actinomycetemcomitans strains 310a and 310b.</title>
        <authorList>
            <person name="May A.C."/>
            <person name="Ohta H."/>
            <person name="Maeda H."/>
            <person name="Kokeguchi S."/>
            <person name="Cugini C."/>
        </authorList>
    </citation>
    <scope>NUCLEOTIDE SEQUENCE [LARGE SCALE GENOMIC DNA]</scope>
    <source>
        <strain evidence="1 3">310b</strain>
    </source>
</reference>
<keyword evidence="3" id="KW-1185">Reference proteome</keyword>
<evidence type="ECO:0000313" key="1">
    <source>
        <dbReference type="EMBL" id="PHO20293.1"/>
    </source>
</evidence>